<dbReference type="CDD" id="cd05233">
    <property type="entry name" value="SDR_c"/>
    <property type="match status" value="1"/>
</dbReference>
<keyword evidence="4" id="KW-1185">Reference proteome</keyword>
<organism evidence="3 4">
    <name type="scientific">Actinomadura vinacea</name>
    <dbReference type="NCBI Taxonomy" id="115336"/>
    <lineage>
        <taxon>Bacteria</taxon>
        <taxon>Bacillati</taxon>
        <taxon>Actinomycetota</taxon>
        <taxon>Actinomycetes</taxon>
        <taxon>Streptosporangiales</taxon>
        <taxon>Thermomonosporaceae</taxon>
        <taxon>Actinomadura</taxon>
    </lineage>
</organism>
<proteinExistence type="inferred from homology"/>
<dbReference type="InterPro" id="IPR057326">
    <property type="entry name" value="KR_dom"/>
</dbReference>
<accession>A0ABN3IEF2</accession>
<evidence type="ECO:0000256" key="1">
    <source>
        <dbReference type="ARBA" id="ARBA00006484"/>
    </source>
</evidence>
<dbReference type="PRINTS" id="PR00081">
    <property type="entry name" value="GDHRDH"/>
</dbReference>
<dbReference type="Pfam" id="PF13561">
    <property type="entry name" value="adh_short_C2"/>
    <property type="match status" value="1"/>
</dbReference>
<dbReference type="PANTHER" id="PTHR42760:SF135">
    <property type="entry name" value="BLL7886 PROTEIN"/>
    <property type="match status" value="1"/>
</dbReference>
<evidence type="ECO:0000259" key="2">
    <source>
        <dbReference type="SMART" id="SM00822"/>
    </source>
</evidence>
<dbReference type="InterPro" id="IPR002347">
    <property type="entry name" value="SDR_fam"/>
</dbReference>
<dbReference type="Gene3D" id="3.40.50.720">
    <property type="entry name" value="NAD(P)-binding Rossmann-like Domain"/>
    <property type="match status" value="1"/>
</dbReference>
<comment type="caution">
    <text evidence="3">The sequence shown here is derived from an EMBL/GenBank/DDBJ whole genome shotgun (WGS) entry which is preliminary data.</text>
</comment>
<dbReference type="Proteomes" id="UP001501231">
    <property type="component" value="Unassembled WGS sequence"/>
</dbReference>
<feature type="domain" description="Ketoreductase" evidence="2">
    <location>
        <begin position="22"/>
        <end position="202"/>
    </location>
</feature>
<dbReference type="InterPro" id="IPR020904">
    <property type="entry name" value="Sc_DH/Rdtase_CS"/>
</dbReference>
<evidence type="ECO:0000313" key="3">
    <source>
        <dbReference type="EMBL" id="GAA2402198.1"/>
    </source>
</evidence>
<reference evidence="3 4" key="1">
    <citation type="journal article" date="2019" name="Int. J. Syst. Evol. Microbiol.">
        <title>The Global Catalogue of Microorganisms (GCM) 10K type strain sequencing project: providing services to taxonomists for standard genome sequencing and annotation.</title>
        <authorList>
            <consortium name="The Broad Institute Genomics Platform"/>
            <consortium name="The Broad Institute Genome Sequencing Center for Infectious Disease"/>
            <person name="Wu L."/>
            <person name="Ma J."/>
        </authorList>
    </citation>
    <scope>NUCLEOTIDE SEQUENCE [LARGE SCALE GENOMIC DNA]</scope>
    <source>
        <strain evidence="3 4">JCM 3325</strain>
    </source>
</reference>
<evidence type="ECO:0000313" key="4">
    <source>
        <dbReference type="Proteomes" id="UP001501231"/>
    </source>
</evidence>
<dbReference type="PRINTS" id="PR00080">
    <property type="entry name" value="SDRFAMILY"/>
</dbReference>
<name>A0ABN3IEF2_9ACTN</name>
<gene>
    <name evidence="3" type="ORF">GCM10010191_07030</name>
</gene>
<dbReference type="PROSITE" id="PS00061">
    <property type="entry name" value="ADH_SHORT"/>
    <property type="match status" value="1"/>
</dbReference>
<dbReference type="InterPro" id="IPR036291">
    <property type="entry name" value="NAD(P)-bd_dom_sf"/>
</dbReference>
<sequence>MTTGGSAPLMGWFEERGGLGGTVAVVTGGAGGLGEAIATDLAANGVRLALIDIDGEAVGGLRRTLDGQGAEAIVHHGDARDPDALTALFEAVDERWGRLDTLVNVVGGTFRAPFLDTRPKGWDALLRVNLLHVLHACSLAAPRMRAGGRGGSIINLTSVEAHRAAPGFAVYAAAKAAVEHFARTLAVELAPDGIRVNNIAPDYTPTPNMAKLSRGGGDNALSTPAGVRVAIPMGRPGVVTDVSGCAVFLASRLSAYVTGSTLHPDGGTYASAGWFNWPDSGWGNHAPSRLLDHFAHGAEEG</sequence>
<dbReference type="EMBL" id="BAAARW010000002">
    <property type="protein sequence ID" value="GAA2402198.1"/>
    <property type="molecule type" value="Genomic_DNA"/>
</dbReference>
<dbReference type="SUPFAM" id="SSF51735">
    <property type="entry name" value="NAD(P)-binding Rossmann-fold domains"/>
    <property type="match status" value="1"/>
</dbReference>
<dbReference type="SMART" id="SM00822">
    <property type="entry name" value="PKS_KR"/>
    <property type="match status" value="1"/>
</dbReference>
<comment type="similarity">
    <text evidence="1">Belongs to the short-chain dehydrogenases/reductases (SDR) family.</text>
</comment>
<dbReference type="PANTHER" id="PTHR42760">
    <property type="entry name" value="SHORT-CHAIN DEHYDROGENASES/REDUCTASES FAMILY MEMBER"/>
    <property type="match status" value="1"/>
</dbReference>
<protein>
    <submittedName>
        <fullName evidence="3">SDR family oxidoreductase</fullName>
    </submittedName>
</protein>